<keyword evidence="5" id="KW-0233">DNA recombination</keyword>
<evidence type="ECO:0000256" key="4">
    <source>
        <dbReference type="ARBA" id="ARBA00023125"/>
    </source>
</evidence>
<dbReference type="GO" id="GO:0003677">
    <property type="term" value="F:DNA binding"/>
    <property type="evidence" value="ECO:0007669"/>
    <property type="project" value="UniProtKB-KW"/>
</dbReference>
<dbReference type="PROSITE" id="PS50994">
    <property type="entry name" value="INTEGRASE"/>
    <property type="match status" value="1"/>
</dbReference>
<dbReference type="Gene3D" id="3.30.420.10">
    <property type="entry name" value="Ribonuclease H-like superfamily/Ribonuclease H"/>
    <property type="match status" value="1"/>
</dbReference>
<evidence type="ECO:0000256" key="1">
    <source>
        <dbReference type="ARBA" id="ARBA00002190"/>
    </source>
</evidence>
<keyword evidence="9" id="KW-1185">Reference proteome</keyword>
<sequence length="354" mass="40258">MKDGTVKVVPPLEPLAVRVISPRFLSEAERVQIADLASQGRGPTDIAALLGRSPSTISRELRRNRHHSGEYRPFHAHSQAAARRRRTRPLKLAGDSELRTFVTAKLAQRWSPQQISRALRRDHPDDPQHRVATETIYQAIYRPATDILRKPAPSPLRTGRDHRRGHSRPIRARRRFAQPMLSVHDRGFEPTDRSEAGHWEGDLICGIENRSAIGTLVERHTRYVKLLHLPAFNSSEMHTALVQVLRDLPPALRRTLTWDQGTEMAKHLKVTLDTGTRVYFCDAGSPWQRGSNENTNGLLRQYFPKSTDLSGHGPEHLAFVEQQLNHRPRMVLGDRTPHELFHALLTSAEHPSLR</sequence>
<dbReference type="InterPro" id="IPR051917">
    <property type="entry name" value="Transposase-Integrase"/>
</dbReference>
<dbReference type="Pfam" id="PF13936">
    <property type="entry name" value="HTH_38"/>
    <property type="match status" value="1"/>
</dbReference>
<dbReference type="PROSITE" id="PS01043">
    <property type="entry name" value="TRANSPOSASE_IS30"/>
    <property type="match status" value="1"/>
</dbReference>
<dbReference type="InterPro" id="IPR012337">
    <property type="entry name" value="RNaseH-like_sf"/>
</dbReference>
<dbReference type="GO" id="GO:0015074">
    <property type="term" value="P:DNA integration"/>
    <property type="evidence" value="ECO:0007669"/>
    <property type="project" value="InterPro"/>
</dbReference>
<evidence type="ECO:0000256" key="5">
    <source>
        <dbReference type="ARBA" id="ARBA00023172"/>
    </source>
</evidence>
<dbReference type="AlphaFoldDB" id="A0A553JVT4"/>
<organism evidence="8 9">
    <name type="scientific">Tessaracoccus rhinocerotis</name>
    <dbReference type="NCBI Taxonomy" id="1689449"/>
    <lineage>
        <taxon>Bacteria</taxon>
        <taxon>Bacillati</taxon>
        <taxon>Actinomycetota</taxon>
        <taxon>Actinomycetes</taxon>
        <taxon>Propionibacteriales</taxon>
        <taxon>Propionibacteriaceae</taxon>
        <taxon>Tessaracoccus</taxon>
    </lineage>
</organism>
<comment type="similarity">
    <text evidence="2">Belongs to the transposase IS30 family.</text>
</comment>
<dbReference type="GO" id="GO:0005829">
    <property type="term" value="C:cytosol"/>
    <property type="evidence" value="ECO:0007669"/>
    <property type="project" value="TreeGrafter"/>
</dbReference>
<evidence type="ECO:0000259" key="7">
    <source>
        <dbReference type="PROSITE" id="PS50994"/>
    </source>
</evidence>
<dbReference type="InterPro" id="IPR025246">
    <property type="entry name" value="IS30-like_HTH"/>
</dbReference>
<comment type="function">
    <text evidence="1">Required for the transposition of the insertion element.</text>
</comment>
<evidence type="ECO:0000256" key="6">
    <source>
        <dbReference type="SAM" id="MobiDB-lite"/>
    </source>
</evidence>
<dbReference type="InterPro" id="IPR036397">
    <property type="entry name" value="RNaseH_sf"/>
</dbReference>
<dbReference type="EMBL" id="VKKG01000009">
    <property type="protein sequence ID" value="TRY16554.1"/>
    <property type="molecule type" value="Genomic_DNA"/>
</dbReference>
<dbReference type="OrthoDB" id="9803231at2"/>
<keyword evidence="4" id="KW-0238">DNA-binding</keyword>
<feature type="region of interest" description="Disordered" evidence="6">
    <location>
        <begin position="149"/>
        <end position="168"/>
    </location>
</feature>
<dbReference type="InterPro" id="IPR001598">
    <property type="entry name" value="Transposase_IS30_CS"/>
</dbReference>
<dbReference type="Pfam" id="PF00665">
    <property type="entry name" value="rve"/>
    <property type="match status" value="1"/>
</dbReference>
<dbReference type="PANTHER" id="PTHR10948">
    <property type="entry name" value="TRANSPOSASE"/>
    <property type="match status" value="1"/>
</dbReference>
<feature type="domain" description="Integrase catalytic" evidence="7">
    <location>
        <begin position="186"/>
        <end position="345"/>
    </location>
</feature>
<comment type="caution">
    <text evidence="8">The sequence shown here is derived from an EMBL/GenBank/DDBJ whole genome shotgun (WGS) entry which is preliminary data.</text>
</comment>
<dbReference type="NCBIfam" id="NF033563">
    <property type="entry name" value="transpos_IS30"/>
    <property type="match status" value="1"/>
</dbReference>
<name>A0A553JVT4_9ACTN</name>
<dbReference type="InterPro" id="IPR001584">
    <property type="entry name" value="Integrase_cat-core"/>
</dbReference>
<keyword evidence="3" id="KW-0815">Transposition</keyword>
<dbReference type="SUPFAM" id="SSF53098">
    <property type="entry name" value="Ribonuclease H-like"/>
    <property type="match status" value="1"/>
</dbReference>
<gene>
    <name evidence="8" type="ORF">FOJ82_15830</name>
</gene>
<evidence type="ECO:0000256" key="2">
    <source>
        <dbReference type="ARBA" id="ARBA00006363"/>
    </source>
</evidence>
<dbReference type="Proteomes" id="UP000317638">
    <property type="component" value="Unassembled WGS sequence"/>
</dbReference>
<dbReference type="SUPFAM" id="SSF46689">
    <property type="entry name" value="Homeodomain-like"/>
    <property type="match status" value="1"/>
</dbReference>
<reference evidence="8 9" key="1">
    <citation type="submission" date="2019-07" db="EMBL/GenBank/DDBJ databases">
        <authorList>
            <person name="Zhou L.-Y."/>
        </authorList>
    </citation>
    <scope>NUCLEOTIDE SEQUENCE [LARGE SCALE GENOMIC DNA]</scope>
    <source>
        <strain evidence="8 9">YIM 101269</strain>
    </source>
</reference>
<accession>A0A553JVT4</accession>
<protein>
    <submittedName>
        <fullName evidence="8">IS30 family transposase</fullName>
    </submittedName>
</protein>
<evidence type="ECO:0000313" key="8">
    <source>
        <dbReference type="EMBL" id="TRY16554.1"/>
    </source>
</evidence>
<dbReference type="GO" id="GO:0006313">
    <property type="term" value="P:DNA transposition"/>
    <property type="evidence" value="ECO:0007669"/>
    <property type="project" value="InterPro"/>
</dbReference>
<evidence type="ECO:0000313" key="9">
    <source>
        <dbReference type="Proteomes" id="UP000317638"/>
    </source>
</evidence>
<dbReference type="GO" id="GO:0004803">
    <property type="term" value="F:transposase activity"/>
    <property type="evidence" value="ECO:0007669"/>
    <property type="project" value="InterPro"/>
</dbReference>
<dbReference type="InterPro" id="IPR053392">
    <property type="entry name" value="Transposase_IS30-like"/>
</dbReference>
<dbReference type="PANTHER" id="PTHR10948:SF23">
    <property type="entry name" value="TRANSPOSASE INSI FOR INSERTION SEQUENCE ELEMENT IS30A-RELATED"/>
    <property type="match status" value="1"/>
</dbReference>
<evidence type="ECO:0000256" key="3">
    <source>
        <dbReference type="ARBA" id="ARBA00022578"/>
    </source>
</evidence>
<proteinExistence type="inferred from homology"/>
<dbReference type="InterPro" id="IPR009057">
    <property type="entry name" value="Homeodomain-like_sf"/>
</dbReference>